<evidence type="ECO:0000259" key="2">
    <source>
        <dbReference type="PROSITE" id="PS51123"/>
    </source>
</evidence>
<dbReference type="EMBL" id="CP046056">
    <property type="protein sequence ID" value="QQD23835.1"/>
    <property type="molecule type" value="Genomic_DNA"/>
</dbReference>
<dbReference type="InterPro" id="IPR036737">
    <property type="entry name" value="OmpA-like_sf"/>
</dbReference>
<keyword evidence="1" id="KW-0472">Membrane</keyword>
<dbReference type="InterPro" id="IPR050330">
    <property type="entry name" value="Bact_OuterMem_StrucFunc"/>
</dbReference>
<reference evidence="3 4" key="1">
    <citation type="submission" date="2019-11" db="EMBL/GenBank/DDBJ databases">
        <title>Venatorbacter sp. nov. a predator of Campylobacter and other Gram-negative bacteria.</title>
        <authorList>
            <person name="Saeedi A."/>
            <person name="Cummings N.J."/>
            <person name="Connerton I.F."/>
            <person name="Connerton P.L."/>
        </authorList>
    </citation>
    <scope>NUCLEOTIDE SEQUENCE [LARGE SCALE GENOMIC DNA]</scope>
    <source>
        <strain evidence="3">XL5</strain>
    </source>
</reference>
<dbReference type="RefSeq" id="WP_228346376.1">
    <property type="nucleotide sequence ID" value="NZ_CP046056.1"/>
</dbReference>
<dbReference type="CDD" id="cd07185">
    <property type="entry name" value="OmpA_C-like"/>
    <property type="match status" value="1"/>
</dbReference>
<gene>
    <name evidence="3" type="ORF">GJQ55_04780</name>
</gene>
<dbReference type="InterPro" id="IPR041544">
    <property type="entry name" value="MotY_N"/>
</dbReference>
<evidence type="ECO:0000256" key="1">
    <source>
        <dbReference type="PROSITE-ProRule" id="PRU00473"/>
    </source>
</evidence>
<dbReference type="PROSITE" id="PS51123">
    <property type="entry name" value="OMPA_2"/>
    <property type="match status" value="1"/>
</dbReference>
<dbReference type="PANTHER" id="PTHR30329:SF17">
    <property type="entry name" value="LIPOPROTEIN YFIB-RELATED"/>
    <property type="match status" value="1"/>
</dbReference>
<accession>A0A9X7YMR8</accession>
<organism evidence="3 4">
    <name type="scientific">Venatoribacter cucullus</name>
    <dbReference type="NCBI Taxonomy" id="2661630"/>
    <lineage>
        <taxon>Bacteria</taxon>
        <taxon>Pseudomonadati</taxon>
        <taxon>Pseudomonadota</taxon>
        <taxon>Gammaproteobacteria</taxon>
        <taxon>Oceanospirillales</taxon>
        <taxon>Oceanospirillaceae</taxon>
        <taxon>Venatoribacter</taxon>
    </lineage>
</organism>
<dbReference type="PRINTS" id="PR01023">
    <property type="entry name" value="NAFLGMOTY"/>
</dbReference>
<dbReference type="Gene3D" id="3.30.1330.60">
    <property type="entry name" value="OmpA-like domain"/>
    <property type="match status" value="1"/>
</dbReference>
<dbReference type="AlphaFoldDB" id="A0A9X7YMR8"/>
<proteinExistence type="predicted"/>
<evidence type="ECO:0000313" key="3">
    <source>
        <dbReference type="EMBL" id="QQD23835.1"/>
    </source>
</evidence>
<protein>
    <submittedName>
        <fullName evidence="3">OmpA family protein</fullName>
    </submittedName>
</protein>
<name>A0A9X7YMR8_9GAMM</name>
<dbReference type="KEGG" id="vcw:GJQ55_04780"/>
<dbReference type="InterPro" id="IPR006665">
    <property type="entry name" value="OmpA-like"/>
</dbReference>
<feature type="domain" description="OmpA-like" evidence="2">
    <location>
        <begin position="186"/>
        <end position="303"/>
    </location>
</feature>
<dbReference type="Pfam" id="PF00691">
    <property type="entry name" value="OmpA"/>
    <property type="match status" value="1"/>
</dbReference>
<dbReference type="Gene3D" id="2.60.40.2540">
    <property type="match status" value="1"/>
</dbReference>
<dbReference type="GO" id="GO:0016020">
    <property type="term" value="C:membrane"/>
    <property type="evidence" value="ECO:0007669"/>
    <property type="project" value="UniProtKB-UniRule"/>
</dbReference>
<dbReference type="SUPFAM" id="SSF103088">
    <property type="entry name" value="OmpA-like"/>
    <property type="match status" value="1"/>
</dbReference>
<dbReference type="PANTHER" id="PTHR30329">
    <property type="entry name" value="STATOR ELEMENT OF FLAGELLAR MOTOR COMPLEX"/>
    <property type="match status" value="1"/>
</dbReference>
<keyword evidence="4" id="KW-1185">Reference proteome</keyword>
<evidence type="ECO:0000313" key="4">
    <source>
        <dbReference type="Proteomes" id="UP000596074"/>
    </source>
</evidence>
<sequence>MLSNQTLSKSVVEALRFCAGRCLLALAMTGAAVAEADLHYGSSAEDTRWQVSGSIFECRFEQPIPGYGRAVFYHEAGEDVEFRLETLRNLMAYTPAEVTILPPPWQPSAKSEHLGQVKVVDATPNLSLDARRTNQFLHALLEGKWPAISHTAYYDKGRQVRVHVSAVAFNDFYPVYLQCVDQLLPMNFRQVNRLKVQFGSGEEKIDAEDMAILDQIIHYIQNDPRVFAVYLDGHADSMGRRYDNRQVSKARVEDVERYFITRGINPDMLTTRFHGDRYPVANNRTAAGRAENRRVTIRLEQRDDMPVPDNLIFRPSAGG</sequence>
<dbReference type="Pfam" id="PF18393">
    <property type="entry name" value="MotY_N"/>
    <property type="match status" value="1"/>
</dbReference>
<dbReference type="Proteomes" id="UP000596074">
    <property type="component" value="Chromosome"/>
</dbReference>